<accession>A0AAV5KW37</accession>
<keyword evidence="3" id="KW-1185">Reference proteome</keyword>
<organism evidence="2 3">
    <name type="scientific">Rubroshorea leprosula</name>
    <dbReference type="NCBI Taxonomy" id="152421"/>
    <lineage>
        <taxon>Eukaryota</taxon>
        <taxon>Viridiplantae</taxon>
        <taxon>Streptophyta</taxon>
        <taxon>Embryophyta</taxon>
        <taxon>Tracheophyta</taxon>
        <taxon>Spermatophyta</taxon>
        <taxon>Magnoliopsida</taxon>
        <taxon>eudicotyledons</taxon>
        <taxon>Gunneridae</taxon>
        <taxon>Pentapetalae</taxon>
        <taxon>rosids</taxon>
        <taxon>malvids</taxon>
        <taxon>Malvales</taxon>
        <taxon>Dipterocarpaceae</taxon>
        <taxon>Rubroshorea</taxon>
    </lineage>
</organism>
<evidence type="ECO:0000313" key="2">
    <source>
        <dbReference type="EMBL" id="GKV28881.1"/>
    </source>
</evidence>
<gene>
    <name evidence="2" type="ORF">SLEP1_g37870</name>
</gene>
<evidence type="ECO:0000256" key="1">
    <source>
        <dbReference type="SAM" id="MobiDB-lite"/>
    </source>
</evidence>
<feature type="region of interest" description="Disordered" evidence="1">
    <location>
        <begin position="1"/>
        <end position="22"/>
    </location>
</feature>
<dbReference type="AlphaFoldDB" id="A0AAV5KW37"/>
<comment type="caution">
    <text evidence="2">The sequence shown here is derived from an EMBL/GenBank/DDBJ whole genome shotgun (WGS) entry which is preliminary data.</text>
</comment>
<dbReference type="EMBL" id="BPVZ01000081">
    <property type="protein sequence ID" value="GKV28881.1"/>
    <property type="molecule type" value="Genomic_DNA"/>
</dbReference>
<name>A0AAV5KW37_9ROSI</name>
<reference evidence="2 3" key="1">
    <citation type="journal article" date="2021" name="Commun. Biol.">
        <title>The genome of Shorea leprosula (Dipterocarpaceae) highlights the ecological relevance of drought in aseasonal tropical rainforests.</title>
        <authorList>
            <person name="Ng K.K.S."/>
            <person name="Kobayashi M.J."/>
            <person name="Fawcett J.A."/>
            <person name="Hatakeyama M."/>
            <person name="Paape T."/>
            <person name="Ng C.H."/>
            <person name="Ang C.C."/>
            <person name="Tnah L.H."/>
            <person name="Lee C.T."/>
            <person name="Nishiyama T."/>
            <person name="Sese J."/>
            <person name="O'Brien M.J."/>
            <person name="Copetti D."/>
            <person name="Mohd Noor M.I."/>
            <person name="Ong R.C."/>
            <person name="Putra M."/>
            <person name="Sireger I.Z."/>
            <person name="Indrioko S."/>
            <person name="Kosugi Y."/>
            <person name="Izuno A."/>
            <person name="Isagi Y."/>
            <person name="Lee S.L."/>
            <person name="Shimizu K.K."/>
        </authorList>
    </citation>
    <scope>NUCLEOTIDE SEQUENCE [LARGE SCALE GENOMIC DNA]</scope>
    <source>
        <strain evidence="2">214</strain>
    </source>
</reference>
<proteinExistence type="predicted"/>
<sequence>MMHLLSHSSPFPPNSRIQDHRKSAVQTLHYPSFAADQHCKSIILRRQLCINYIEGASWPCAIKA</sequence>
<dbReference type="Proteomes" id="UP001054252">
    <property type="component" value="Unassembled WGS sequence"/>
</dbReference>
<protein>
    <submittedName>
        <fullName evidence="2">Uncharacterized protein</fullName>
    </submittedName>
</protein>
<evidence type="ECO:0000313" key="3">
    <source>
        <dbReference type="Proteomes" id="UP001054252"/>
    </source>
</evidence>